<evidence type="ECO:0000256" key="1">
    <source>
        <dbReference type="SAM" id="Phobius"/>
    </source>
</evidence>
<keyword evidence="1" id="KW-0472">Membrane</keyword>
<dbReference type="EMBL" id="KQ234276">
    <property type="protein sequence ID" value="KMZ80517.1"/>
    <property type="molecule type" value="Genomic_DNA"/>
</dbReference>
<evidence type="ECO:0000313" key="3">
    <source>
        <dbReference type="Proteomes" id="UP000053562"/>
    </source>
</evidence>
<gene>
    <name evidence="2" type="ORF">PVIIG_04302</name>
</gene>
<feature type="transmembrane region" description="Helical" evidence="1">
    <location>
        <begin position="65"/>
        <end position="85"/>
    </location>
</feature>
<accession>A0A0J9SEX4</accession>
<feature type="transmembrane region" description="Helical" evidence="1">
    <location>
        <begin position="32"/>
        <end position="53"/>
    </location>
</feature>
<reference evidence="2 3" key="1">
    <citation type="submission" date="2011-08" db="EMBL/GenBank/DDBJ databases">
        <title>The Genome Sequence of Plasmodium vivax India VII.</title>
        <authorList>
            <consortium name="The Broad Institute Genome Sequencing Platform"/>
            <consortium name="The Broad Institute Genome Sequencing Center for Infectious Disease"/>
            <person name="Neafsey D."/>
            <person name="Carlton J."/>
            <person name="Barnwell J."/>
            <person name="Collins W."/>
            <person name="Escalante A."/>
            <person name="Mullikin J."/>
            <person name="Saul A."/>
            <person name="Guigo R."/>
            <person name="Camara F."/>
            <person name="Young S.K."/>
            <person name="Zeng Q."/>
            <person name="Gargeya S."/>
            <person name="Fitzgerald M."/>
            <person name="Haas B."/>
            <person name="Abouelleil A."/>
            <person name="Alvarado L."/>
            <person name="Arachchi H.M."/>
            <person name="Berlin A."/>
            <person name="Brown A."/>
            <person name="Chapman S.B."/>
            <person name="Chen Z."/>
            <person name="Dunbar C."/>
            <person name="Freedman E."/>
            <person name="Gearin G."/>
            <person name="Gellesch M."/>
            <person name="Goldberg J."/>
            <person name="Griggs A."/>
            <person name="Gujja S."/>
            <person name="Heiman D."/>
            <person name="Howarth C."/>
            <person name="Larson L."/>
            <person name="Lui A."/>
            <person name="MacDonald P.J.P."/>
            <person name="Montmayeur A."/>
            <person name="Murphy C."/>
            <person name="Neiman D."/>
            <person name="Pearson M."/>
            <person name="Priest M."/>
            <person name="Roberts A."/>
            <person name="Saif S."/>
            <person name="Shea T."/>
            <person name="Shenoy N."/>
            <person name="Sisk P."/>
            <person name="Stolte C."/>
            <person name="Sykes S."/>
            <person name="Wortman J."/>
            <person name="Nusbaum C."/>
            <person name="Birren B."/>
        </authorList>
    </citation>
    <scope>NUCLEOTIDE SEQUENCE [LARGE SCALE GENOMIC DNA]</scope>
    <source>
        <strain evidence="2 3">India VII</strain>
    </source>
</reference>
<organism evidence="2 3">
    <name type="scientific">Plasmodium vivax India VII</name>
    <dbReference type="NCBI Taxonomy" id="1077284"/>
    <lineage>
        <taxon>Eukaryota</taxon>
        <taxon>Sar</taxon>
        <taxon>Alveolata</taxon>
        <taxon>Apicomplexa</taxon>
        <taxon>Aconoidasida</taxon>
        <taxon>Haemosporida</taxon>
        <taxon>Plasmodiidae</taxon>
        <taxon>Plasmodium</taxon>
        <taxon>Plasmodium (Plasmodium)</taxon>
    </lineage>
</organism>
<dbReference type="OrthoDB" id="374371at2759"/>
<sequence>MKMRKNLATFLLGIVASILLFVVGGMLDHLRYILWCYTVVGIVMIVYTILAFLVPNTKKSRDFVFSYGVTAACMSAISLMIHIIIVDFVVKPSCKYGSRTCLNNVYIAVCGFASTLCFLAASMMTFKAARVW</sequence>
<feature type="transmembrane region" description="Helical" evidence="1">
    <location>
        <begin position="105"/>
        <end position="126"/>
    </location>
</feature>
<name>A0A0J9SEX4_PLAVI</name>
<keyword evidence="1" id="KW-0812">Transmembrane</keyword>
<dbReference type="Proteomes" id="UP000053562">
    <property type="component" value="Unassembled WGS sequence"/>
</dbReference>
<protein>
    <recommendedName>
        <fullName evidence="4">MARVEL domain-containing protein</fullName>
    </recommendedName>
</protein>
<evidence type="ECO:0000313" key="2">
    <source>
        <dbReference type="EMBL" id="KMZ80517.1"/>
    </source>
</evidence>
<proteinExistence type="predicted"/>
<evidence type="ECO:0008006" key="4">
    <source>
        <dbReference type="Google" id="ProtNLM"/>
    </source>
</evidence>
<keyword evidence="1" id="KW-1133">Transmembrane helix</keyword>
<dbReference type="AlphaFoldDB" id="A0A0J9SEX4"/>
<feature type="transmembrane region" description="Helical" evidence="1">
    <location>
        <begin position="7"/>
        <end position="26"/>
    </location>
</feature>